<comment type="caution">
    <text evidence="2">The sequence shown here is derived from an EMBL/GenBank/DDBJ whole genome shotgun (WGS) entry which is preliminary data.</text>
</comment>
<gene>
    <name evidence="2" type="ORF">JF68_10880</name>
</gene>
<feature type="domain" description="Nucleoside phosphorylase" evidence="1">
    <location>
        <begin position="20"/>
        <end position="275"/>
    </location>
</feature>
<proteinExistence type="predicted"/>
<dbReference type="CDD" id="cd09008">
    <property type="entry name" value="MTAN"/>
    <property type="match status" value="1"/>
</dbReference>
<dbReference type="Gene3D" id="3.40.50.1580">
    <property type="entry name" value="Nucleoside phosphorylase domain"/>
    <property type="match status" value="1"/>
</dbReference>
<dbReference type="SUPFAM" id="SSF53167">
    <property type="entry name" value="Purine and uridine phosphorylases"/>
    <property type="match status" value="1"/>
</dbReference>
<organism evidence="2 3">
    <name type="scientific">Bifidobacterium coryneforme</name>
    <dbReference type="NCBI Taxonomy" id="1687"/>
    <lineage>
        <taxon>Bacteria</taxon>
        <taxon>Bacillati</taxon>
        <taxon>Actinomycetota</taxon>
        <taxon>Actinomycetes</taxon>
        <taxon>Bifidobacteriales</taxon>
        <taxon>Bifidobacteriaceae</taxon>
        <taxon>Bifidobacterium</taxon>
    </lineage>
</organism>
<dbReference type="EMBL" id="JXBX01000009">
    <property type="protein sequence ID" value="KJY53727.1"/>
    <property type="molecule type" value="Genomic_DNA"/>
</dbReference>
<reference evidence="2 3" key="1">
    <citation type="submission" date="2014-12" db="EMBL/GenBank/DDBJ databases">
        <title>Comparative genomics of the lactic acid bacteria isolated from the honey bee gut.</title>
        <authorList>
            <person name="Ellegaard K.M."/>
            <person name="Tamarit D."/>
            <person name="Javelind E."/>
            <person name="Olofsson T."/>
            <person name="Andersson S.G."/>
            <person name="Vasquez A."/>
        </authorList>
    </citation>
    <scope>NUCLEOTIDE SEQUENCE [LARGE SCALE GENOMIC DNA]</scope>
    <source>
        <strain evidence="2 3">Bma6</strain>
    </source>
</reference>
<dbReference type="PANTHER" id="PTHR46832">
    <property type="entry name" value="5'-METHYLTHIOADENOSINE/S-ADENOSYLHOMOCYSTEINE NUCLEOSIDASE"/>
    <property type="match status" value="1"/>
</dbReference>
<accession>A0ABD4AEI2</accession>
<evidence type="ECO:0000313" key="2">
    <source>
        <dbReference type="EMBL" id="KJY53727.1"/>
    </source>
</evidence>
<dbReference type="InterPro" id="IPR000845">
    <property type="entry name" value="Nucleoside_phosphorylase_d"/>
</dbReference>
<name>A0ABD4AEI2_9BIFI</name>
<sequence length="284" mass="30109">MFVGHVGDHRTMDRKQISTVTIQCALDREAAPIRAALEGRQELALLGNHVWTGTYAGMNLAVCVGGMGVANSASCAQFLIDRFNPQAVIFSGIAGSINPNLAIGDLLIGAEQHYAETNTAIIAECPPYLEYFPADSDLLQTATSAAEALGYQRAESVGDLVASGRWRGRDARPAPVVEPGGERSGQETHFVVGNISTSDRFNTAPEVLDELVTRFRADGEAMEEASAAQICGKCAVPFLCVRGISNPCGQAYDDLNSHEADMDRAADAAARVALKTVSLLNPQG</sequence>
<dbReference type="Pfam" id="PF01048">
    <property type="entry name" value="PNP_UDP_1"/>
    <property type="match status" value="1"/>
</dbReference>
<evidence type="ECO:0000259" key="1">
    <source>
        <dbReference type="Pfam" id="PF01048"/>
    </source>
</evidence>
<evidence type="ECO:0000313" key="3">
    <source>
        <dbReference type="Proteomes" id="UP000033652"/>
    </source>
</evidence>
<dbReference type="Proteomes" id="UP000033652">
    <property type="component" value="Unassembled WGS sequence"/>
</dbReference>
<dbReference type="InterPro" id="IPR035994">
    <property type="entry name" value="Nucleoside_phosphorylase_sf"/>
</dbReference>
<protein>
    <recommendedName>
        <fullName evidence="1">Nucleoside phosphorylase domain-containing protein</fullName>
    </recommendedName>
</protein>
<dbReference type="PANTHER" id="PTHR46832:SF1">
    <property type="entry name" value="5'-METHYLTHIOADENOSINE_S-ADENOSYLHOMOCYSTEINE NUCLEOSIDASE"/>
    <property type="match status" value="1"/>
</dbReference>
<dbReference type="AlphaFoldDB" id="A0ABD4AEI2"/>